<evidence type="ECO:0000313" key="1">
    <source>
        <dbReference type="EMBL" id="KAI4299518.1"/>
    </source>
</evidence>
<reference evidence="1 2" key="1">
    <citation type="journal article" date="2022" name="DNA Res.">
        <title>Chromosomal-level genome assembly of the orchid tree Bauhinia variegata (Leguminosae; Cercidoideae) supports the allotetraploid origin hypothesis of Bauhinia.</title>
        <authorList>
            <person name="Zhong Y."/>
            <person name="Chen Y."/>
            <person name="Zheng D."/>
            <person name="Pang J."/>
            <person name="Liu Y."/>
            <person name="Luo S."/>
            <person name="Meng S."/>
            <person name="Qian L."/>
            <person name="Wei D."/>
            <person name="Dai S."/>
            <person name="Zhou R."/>
        </authorList>
    </citation>
    <scope>NUCLEOTIDE SEQUENCE [LARGE SCALE GENOMIC DNA]</scope>
    <source>
        <strain evidence="1">BV-YZ2020</strain>
    </source>
</reference>
<organism evidence="1 2">
    <name type="scientific">Bauhinia variegata</name>
    <name type="common">Purple orchid tree</name>
    <name type="synonym">Phanera variegata</name>
    <dbReference type="NCBI Taxonomy" id="167791"/>
    <lineage>
        <taxon>Eukaryota</taxon>
        <taxon>Viridiplantae</taxon>
        <taxon>Streptophyta</taxon>
        <taxon>Embryophyta</taxon>
        <taxon>Tracheophyta</taxon>
        <taxon>Spermatophyta</taxon>
        <taxon>Magnoliopsida</taxon>
        <taxon>eudicotyledons</taxon>
        <taxon>Gunneridae</taxon>
        <taxon>Pentapetalae</taxon>
        <taxon>rosids</taxon>
        <taxon>fabids</taxon>
        <taxon>Fabales</taxon>
        <taxon>Fabaceae</taxon>
        <taxon>Cercidoideae</taxon>
        <taxon>Cercideae</taxon>
        <taxon>Bauhiniinae</taxon>
        <taxon>Bauhinia</taxon>
    </lineage>
</organism>
<gene>
    <name evidence="1" type="ORF">L6164_032970</name>
</gene>
<comment type="caution">
    <text evidence="1">The sequence shown here is derived from an EMBL/GenBank/DDBJ whole genome shotgun (WGS) entry which is preliminary data.</text>
</comment>
<protein>
    <submittedName>
        <fullName evidence="1">Uncharacterized protein</fullName>
    </submittedName>
</protein>
<evidence type="ECO:0000313" key="2">
    <source>
        <dbReference type="Proteomes" id="UP000828941"/>
    </source>
</evidence>
<accession>A0ACB9KR51</accession>
<dbReference type="EMBL" id="CM039438">
    <property type="protein sequence ID" value="KAI4299518.1"/>
    <property type="molecule type" value="Genomic_DNA"/>
</dbReference>
<proteinExistence type="predicted"/>
<dbReference type="Proteomes" id="UP000828941">
    <property type="component" value="Chromosome 13"/>
</dbReference>
<keyword evidence="2" id="KW-1185">Reference proteome</keyword>
<name>A0ACB9KR51_BAUVA</name>
<sequence>MAFNSILRKSTSSLRPLVGQFLKKQRNYHSVLFTAISHNQVTLSWKPSFPLNPFFPSFDFSSKAAKNPSSDEMLIKVIESEIECAEETEDHNGVEEIPSGFPFEIRDSPGQQTILLERTYRDEEIKVEVQMPDLVTGENDDDLDQDDVSKGGTQSSIPLVVSVAKKGGSFLEFSCVAYPDEITIDSLAIKKPDNSEDQIAYEGPDFKDLDENLQKSLLKYLEVRGIKPSTTNFLHEYMINKDNKEYLFWLKKVRRFIEA</sequence>